<accession>A0A1G8EZE5</accession>
<dbReference type="OrthoDB" id="1794740at2"/>
<sequence length="231" mass="25752">MKIIDQFKVLVVLILGIMALALLTWGIGKIYLELLSQSSHESTAQRQAQSLDKNNPDTVLVLPKAGFWTCQLGLFQNEHNAQLLRDQLIVMGFKAEVISANPWMVAIGLGRTADELKGLRQALEEKGFSSIPKQIALPERSFRVAGNGGQLTAELLKNVNTILETGFNQEVLAKEEQLWAAQAGEHPLTDLDRLHQLYGQLRVKNTPEEQKALGLSLFFESQRVIYKFSGK</sequence>
<keyword evidence="1" id="KW-0472">Membrane</keyword>
<reference evidence="4" key="1">
    <citation type="submission" date="2016-10" db="EMBL/GenBank/DDBJ databases">
        <authorList>
            <person name="Varghese N."/>
            <person name="Submissions S."/>
        </authorList>
    </citation>
    <scope>NUCLEOTIDE SEQUENCE [LARGE SCALE GENOMIC DNA]</scope>
    <source>
        <strain evidence="4">DSM 8344</strain>
    </source>
</reference>
<organism evidence="3 4">
    <name type="scientific">Desulfosporosinus hippei DSM 8344</name>
    <dbReference type="NCBI Taxonomy" id="1121419"/>
    <lineage>
        <taxon>Bacteria</taxon>
        <taxon>Bacillati</taxon>
        <taxon>Bacillota</taxon>
        <taxon>Clostridia</taxon>
        <taxon>Eubacteriales</taxon>
        <taxon>Desulfitobacteriaceae</taxon>
        <taxon>Desulfosporosinus</taxon>
    </lineage>
</organism>
<dbReference type="SUPFAM" id="SSF110997">
    <property type="entry name" value="Sporulation related repeat"/>
    <property type="match status" value="1"/>
</dbReference>
<gene>
    <name evidence="3" type="ORF">SAMN05443529_11850</name>
</gene>
<dbReference type="AlphaFoldDB" id="A0A1G8EZE5"/>
<keyword evidence="1" id="KW-1133">Transmembrane helix</keyword>
<evidence type="ECO:0000313" key="4">
    <source>
        <dbReference type="Proteomes" id="UP000198656"/>
    </source>
</evidence>
<feature type="transmembrane region" description="Helical" evidence="1">
    <location>
        <begin position="7"/>
        <end position="28"/>
    </location>
</feature>
<name>A0A1G8EZE5_9FIRM</name>
<dbReference type="RefSeq" id="WP_092334527.1">
    <property type="nucleotide sequence ID" value="NZ_FNCP01000018.1"/>
</dbReference>
<dbReference type="GO" id="GO:0042834">
    <property type="term" value="F:peptidoglycan binding"/>
    <property type="evidence" value="ECO:0007669"/>
    <property type="project" value="InterPro"/>
</dbReference>
<dbReference type="InterPro" id="IPR036680">
    <property type="entry name" value="SPOR-like_sf"/>
</dbReference>
<dbReference type="Gene3D" id="3.30.70.1070">
    <property type="entry name" value="Sporulation related repeat"/>
    <property type="match status" value="1"/>
</dbReference>
<keyword evidence="1" id="KW-0812">Transmembrane</keyword>
<dbReference type="InterPro" id="IPR007730">
    <property type="entry name" value="SPOR-like_dom"/>
</dbReference>
<evidence type="ECO:0000256" key="1">
    <source>
        <dbReference type="SAM" id="Phobius"/>
    </source>
</evidence>
<feature type="domain" description="SPOR" evidence="2">
    <location>
        <begin position="65"/>
        <end position="131"/>
    </location>
</feature>
<dbReference type="Pfam" id="PF05036">
    <property type="entry name" value="SPOR"/>
    <property type="match status" value="1"/>
</dbReference>
<keyword evidence="4" id="KW-1185">Reference proteome</keyword>
<dbReference type="EMBL" id="FNCP01000018">
    <property type="protein sequence ID" value="SDH75266.1"/>
    <property type="molecule type" value="Genomic_DNA"/>
</dbReference>
<protein>
    <submittedName>
        <fullName evidence="3">Sporulation related domain-containing protein</fullName>
    </submittedName>
</protein>
<dbReference type="STRING" id="1121419.SAMN05443529_11850"/>
<dbReference type="Proteomes" id="UP000198656">
    <property type="component" value="Unassembled WGS sequence"/>
</dbReference>
<proteinExistence type="predicted"/>
<evidence type="ECO:0000313" key="3">
    <source>
        <dbReference type="EMBL" id="SDH75266.1"/>
    </source>
</evidence>
<evidence type="ECO:0000259" key="2">
    <source>
        <dbReference type="Pfam" id="PF05036"/>
    </source>
</evidence>